<dbReference type="SMART" id="SM00360">
    <property type="entry name" value="RRM"/>
    <property type="match status" value="1"/>
</dbReference>
<keyword evidence="5" id="KW-1185">Reference proteome</keyword>
<dbReference type="OrthoDB" id="410044at2759"/>
<dbReference type="InterPro" id="IPR035979">
    <property type="entry name" value="RBD_domain_sf"/>
</dbReference>
<dbReference type="InterPro" id="IPR012677">
    <property type="entry name" value="Nucleotide-bd_a/b_plait_sf"/>
</dbReference>
<dbReference type="SUPFAM" id="SSF54928">
    <property type="entry name" value="RNA-binding domain, RBD"/>
    <property type="match status" value="1"/>
</dbReference>
<dbReference type="AlphaFoldDB" id="A0A836HE80"/>
<dbReference type="InterPro" id="IPR050886">
    <property type="entry name" value="RNA-binding_reg"/>
</dbReference>
<dbReference type="GeneID" id="94174297"/>
<evidence type="ECO:0000313" key="4">
    <source>
        <dbReference type="EMBL" id="KAG5484547.1"/>
    </source>
</evidence>
<gene>
    <name evidence="4" type="ORF">CUR178_07138</name>
</gene>
<organism evidence="4 5">
    <name type="scientific">Leishmania enriettii</name>
    <dbReference type="NCBI Taxonomy" id="5663"/>
    <lineage>
        <taxon>Eukaryota</taxon>
        <taxon>Discoba</taxon>
        <taxon>Euglenozoa</taxon>
        <taxon>Kinetoplastea</taxon>
        <taxon>Metakinetoplastina</taxon>
        <taxon>Trypanosomatida</taxon>
        <taxon>Trypanosomatidae</taxon>
        <taxon>Leishmaniinae</taxon>
        <taxon>Leishmania</taxon>
    </lineage>
</organism>
<feature type="domain" description="RRM" evidence="3">
    <location>
        <begin position="20"/>
        <end position="98"/>
    </location>
</feature>
<dbReference type="Gene3D" id="3.30.70.330">
    <property type="match status" value="1"/>
</dbReference>
<reference evidence="4 5" key="1">
    <citation type="submission" date="2021-02" db="EMBL/GenBank/DDBJ databases">
        <title>Leishmania (Mundinia) enrietti genome sequencing and assembly.</title>
        <authorList>
            <person name="Almutairi H."/>
            <person name="Gatherer D."/>
        </authorList>
    </citation>
    <scope>NUCLEOTIDE SEQUENCE [LARGE SCALE GENOMIC DNA]</scope>
    <source>
        <strain evidence="4">CUR178</strain>
    </source>
</reference>
<name>A0A836HE80_LEIEN</name>
<evidence type="ECO:0000259" key="3">
    <source>
        <dbReference type="PROSITE" id="PS50102"/>
    </source>
</evidence>
<dbReference type="RefSeq" id="XP_067695173.1">
    <property type="nucleotide sequence ID" value="XM_067838787.1"/>
</dbReference>
<protein>
    <recommendedName>
        <fullName evidence="3">RRM domain-containing protein</fullName>
    </recommendedName>
</protein>
<evidence type="ECO:0000313" key="5">
    <source>
        <dbReference type="Proteomes" id="UP000674179"/>
    </source>
</evidence>
<dbReference type="InterPro" id="IPR000504">
    <property type="entry name" value="RRM_dom"/>
</dbReference>
<dbReference type="Pfam" id="PF00076">
    <property type="entry name" value="RRM_1"/>
    <property type="match status" value="1"/>
</dbReference>
<evidence type="ECO:0000256" key="1">
    <source>
        <dbReference type="ARBA" id="ARBA00022884"/>
    </source>
</evidence>
<dbReference type="PANTHER" id="PTHR48024">
    <property type="entry name" value="GEO13361P1-RELATED"/>
    <property type="match status" value="1"/>
</dbReference>
<dbReference type="KEGG" id="lenr:94174297"/>
<comment type="caution">
    <text evidence="4">The sequence shown here is derived from an EMBL/GenBank/DDBJ whole genome shotgun (WGS) entry which is preliminary data.</text>
</comment>
<accession>A0A836HE80</accession>
<dbReference type="PANTHER" id="PTHR48024:SF54">
    <property type="entry name" value="PROTEIN, PUTATIVE-RELATED"/>
    <property type="match status" value="1"/>
</dbReference>
<dbReference type="PROSITE" id="PS50102">
    <property type="entry name" value="RRM"/>
    <property type="match status" value="1"/>
</dbReference>
<dbReference type="GO" id="GO:0005634">
    <property type="term" value="C:nucleus"/>
    <property type="evidence" value="ECO:0007669"/>
    <property type="project" value="TreeGrafter"/>
</dbReference>
<dbReference type="EMBL" id="JAFHKP010000009">
    <property type="protein sequence ID" value="KAG5484547.1"/>
    <property type="molecule type" value="Genomic_DNA"/>
</dbReference>
<evidence type="ECO:0000256" key="2">
    <source>
        <dbReference type="PROSITE-ProRule" id="PRU00176"/>
    </source>
</evidence>
<sequence length="245" mass="26362">MLYPQSASQPLCEDALKQSRNVYVASLPLSFDDQHLQDLFSPYGRIVSARIMRAKKSHTSKGYGFVMFREVGSAEKAIEGLHGRVVGGSRIQVRRANADASMTFSKVLHTPLCPRRTPPTQSSSTTSALQYTIPAAPTQQIIYSSALPQATAGLYGAQTTASPYAIVAPSTYQSQNPTPVSMNHSYGAMMNSHVLQAQSGGVGAPYFSPVQPHQISAQTAQQQPPFCVVLLANGPHIAQPSQFLI</sequence>
<keyword evidence="1 2" id="KW-0694">RNA-binding</keyword>
<dbReference type="Proteomes" id="UP000674179">
    <property type="component" value="Chromosome 9"/>
</dbReference>
<proteinExistence type="predicted"/>
<dbReference type="GO" id="GO:0003723">
    <property type="term" value="F:RNA binding"/>
    <property type="evidence" value="ECO:0007669"/>
    <property type="project" value="UniProtKB-UniRule"/>
</dbReference>